<comment type="cofactor">
    <cofactor evidence="2">
        <name>Mg(2+)</name>
        <dbReference type="ChEBI" id="CHEBI:18420"/>
    </cofactor>
</comment>
<dbReference type="GO" id="GO:0004805">
    <property type="term" value="F:trehalose-phosphatase activity"/>
    <property type="evidence" value="ECO:0007669"/>
    <property type="project" value="UniProtKB-EC"/>
</dbReference>
<proteinExistence type="inferred from homology"/>
<dbReference type="EMBL" id="JAGSPC010000001">
    <property type="protein sequence ID" value="MBV7259712.1"/>
    <property type="molecule type" value="Genomic_DNA"/>
</dbReference>
<sequence length="247" mass="25325">MVSGTATGAPPPLASLMGEGPVSLFLDFDGTLVELAPGPDEIKPRAGLASELGVVSTRLDGRCAIVSGRGLDDIEKHIGPLPVAGAGSHGSDVRAADGTQLGDGAIGLPAAIEQRLRVFAADNALDYEHKPHGGALHYRSNQEAGPAAHAFAKQLADENGWAAQSGKCVVEIVAKSANKGAAVRAFLGIAPFAGSRPFFLGDDLTDEAGFAACIEAGGAGILIGDREETIATYRLPNVTSVHEWLNL</sequence>
<dbReference type="Pfam" id="PF02358">
    <property type="entry name" value="Trehalose_PPase"/>
    <property type="match status" value="1"/>
</dbReference>
<dbReference type="EC" id="3.1.3.12" evidence="2"/>
<comment type="pathway">
    <text evidence="2">Glycan biosynthesis; trehalose biosynthesis.</text>
</comment>
<dbReference type="InterPro" id="IPR003337">
    <property type="entry name" value="Trehalose_PPase"/>
</dbReference>
<dbReference type="GO" id="GO:0005992">
    <property type="term" value="P:trehalose biosynthetic process"/>
    <property type="evidence" value="ECO:0007669"/>
    <property type="project" value="InterPro"/>
</dbReference>
<dbReference type="GO" id="GO:0046872">
    <property type="term" value="F:metal ion binding"/>
    <property type="evidence" value="ECO:0007669"/>
    <property type="project" value="UniProtKB-KW"/>
</dbReference>
<gene>
    <name evidence="3" type="primary">otsB</name>
    <name evidence="3" type="ORF">KCG46_09035</name>
</gene>
<evidence type="ECO:0000313" key="4">
    <source>
        <dbReference type="Proteomes" id="UP001138681"/>
    </source>
</evidence>
<comment type="similarity">
    <text evidence="2">Belongs to the trehalose phosphatase family.</text>
</comment>
<keyword evidence="2" id="KW-0460">Magnesium</keyword>
<evidence type="ECO:0000313" key="3">
    <source>
        <dbReference type="EMBL" id="MBV7259712.1"/>
    </source>
</evidence>
<comment type="caution">
    <text evidence="3">The sequence shown here is derived from an EMBL/GenBank/DDBJ whole genome shotgun (WGS) entry which is preliminary data.</text>
</comment>
<dbReference type="RefSeq" id="WP_218404908.1">
    <property type="nucleotide sequence ID" value="NZ_JAGSPC010000001.1"/>
</dbReference>
<dbReference type="PANTHER" id="PTHR43768">
    <property type="entry name" value="TREHALOSE 6-PHOSPHATE PHOSPHATASE"/>
    <property type="match status" value="1"/>
</dbReference>
<dbReference type="NCBIfam" id="TIGR00685">
    <property type="entry name" value="T6PP"/>
    <property type="match status" value="1"/>
</dbReference>
<comment type="function">
    <text evidence="2">Removes the phosphate from trehalose 6-phosphate to produce free trehalose.</text>
</comment>
<protein>
    <recommendedName>
        <fullName evidence="2">Trehalose 6-phosphate phosphatase</fullName>
        <ecNumber evidence="2">3.1.3.12</ecNumber>
    </recommendedName>
</protein>
<keyword evidence="2" id="KW-0479">Metal-binding</keyword>
<dbReference type="Proteomes" id="UP001138681">
    <property type="component" value="Unassembled WGS sequence"/>
</dbReference>
<keyword evidence="1 2" id="KW-0378">Hydrolase</keyword>
<reference evidence="3" key="1">
    <citation type="submission" date="2021-04" db="EMBL/GenBank/DDBJ databases">
        <authorList>
            <person name="Pira H."/>
            <person name="Risdian C."/>
            <person name="Wink J."/>
        </authorList>
    </citation>
    <scope>NUCLEOTIDE SEQUENCE</scope>
    <source>
        <strain evidence="3">WH158</strain>
    </source>
</reference>
<organism evidence="3 4">
    <name type="scientific">Erythrobacter crassostreae</name>
    <dbReference type="NCBI Taxonomy" id="2828328"/>
    <lineage>
        <taxon>Bacteria</taxon>
        <taxon>Pseudomonadati</taxon>
        <taxon>Pseudomonadota</taxon>
        <taxon>Alphaproteobacteria</taxon>
        <taxon>Sphingomonadales</taxon>
        <taxon>Erythrobacteraceae</taxon>
        <taxon>Erythrobacter/Porphyrobacter group</taxon>
        <taxon>Erythrobacter</taxon>
    </lineage>
</organism>
<evidence type="ECO:0000256" key="1">
    <source>
        <dbReference type="ARBA" id="ARBA00022801"/>
    </source>
</evidence>
<dbReference type="PANTHER" id="PTHR43768:SF3">
    <property type="entry name" value="TREHALOSE 6-PHOSPHATE PHOSPHATASE"/>
    <property type="match status" value="1"/>
</dbReference>
<name>A0A9X1F419_9SPHN</name>
<dbReference type="AlphaFoldDB" id="A0A9X1F419"/>
<accession>A0A9X1F419</accession>
<dbReference type="InterPro" id="IPR044651">
    <property type="entry name" value="OTSB-like"/>
</dbReference>
<keyword evidence="4" id="KW-1185">Reference proteome</keyword>
<evidence type="ECO:0000256" key="2">
    <source>
        <dbReference type="RuleBase" id="RU361117"/>
    </source>
</evidence>
<comment type="catalytic activity">
    <reaction evidence="2">
        <text>alpha,alpha-trehalose 6-phosphate + H2O = alpha,alpha-trehalose + phosphate</text>
        <dbReference type="Rhea" id="RHEA:23420"/>
        <dbReference type="ChEBI" id="CHEBI:15377"/>
        <dbReference type="ChEBI" id="CHEBI:16551"/>
        <dbReference type="ChEBI" id="CHEBI:43474"/>
        <dbReference type="ChEBI" id="CHEBI:58429"/>
        <dbReference type="EC" id="3.1.3.12"/>
    </reaction>
</comment>